<keyword evidence="2" id="KW-1185">Reference proteome</keyword>
<dbReference type="RefSeq" id="WP_035278551.1">
    <property type="nucleotide sequence ID" value="NZ_AYXG01000026.1"/>
</dbReference>
<proteinExistence type="predicted"/>
<evidence type="ECO:0000313" key="1">
    <source>
        <dbReference type="EMBL" id="EWC64020.1"/>
    </source>
</evidence>
<evidence type="ECO:0000313" key="2">
    <source>
        <dbReference type="Proteomes" id="UP000019277"/>
    </source>
</evidence>
<dbReference type="STRING" id="909613.UO65_0641"/>
<name>W7ISY3_9PSEU</name>
<comment type="caution">
    <text evidence="1">The sequence shown here is derived from an EMBL/GenBank/DDBJ whole genome shotgun (WGS) entry which is preliminary data.</text>
</comment>
<accession>W7ISY3</accession>
<organism evidence="1 2">
    <name type="scientific">Actinokineospora spheciospongiae</name>
    <dbReference type="NCBI Taxonomy" id="909613"/>
    <lineage>
        <taxon>Bacteria</taxon>
        <taxon>Bacillati</taxon>
        <taxon>Actinomycetota</taxon>
        <taxon>Actinomycetes</taxon>
        <taxon>Pseudonocardiales</taxon>
        <taxon>Pseudonocardiaceae</taxon>
        <taxon>Actinokineospora</taxon>
    </lineage>
</organism>
<sequence length="150" mass="16392">MSRQDSTTGAPLVDWLDAYRRVEPPRGGDGILAKPDDGSPAHDVVEVFPPVTVSVPMVGITWSLRVVFEPEDTVLSLELGYALPLRPPVRLGGTQGSARDSVTMRFAARPLFTGTAEIYPKDDWVRWKHDSAGGLLGPCSFDAKLYRLGR</sequence>
<dbReference type="Proteomes" id="UP000019277">
    <property type="component" value="Unassembled WGS sequence"/>
</dbReference>
<protein>
    <submittedName>
        <fullName evidence="1">Uncharacterized protein</fullName>
    </submittedName>
</protein>
<reference evidence="1 2" key="1">
    <citation type="journal article" date="2014" name="Genome Announc.">
        <title>Draft Genome Sequence of the Antitrypanosomally Active Sponge-Associated Bacterium Actinokineospora sp. Strain EG49.</title>
        <authorList>
            <person name="Harjes J."/>
            <person name="Ryu T."/>
            <person name="Abdelmohsen U.R."/>
            <person name="Moitinho-Silva L."/>
            <person name="Horn H."/>
            <person name="Ravasi T."/>
            <person name="Hentschel U."/>
        </authorList>
    </citation>
    <scope>NUCLEOTIDE SEQUENCE [LARGE SCALE GENOMIC DNA]</scope>
    <source>
        <strain evidence="1 2">EG49</strain>
    </source>
</reference>
<dbReference type="EMBL" id="AYXG01000026">
    <property type="protein sequence ID" value="EWC64020.1"/>
    <property type="molecule type" value="Genomic_DNA"/>
</dbReference>
<dbReference type="AlphaFoldDB" id="W7ISY3"/>
<gene>
    <name evidence="1" type="ORF">UO65_0641</name>
</gene>